<sequence>MNLLDVEILIHYYFYDDSNQVYLYSSTRIPSVQNTCWSSIQTTFNVGEVCGNFIRNAFSRQCPYLEPQPTEFTIQIGDLVLAKTLAYQMDQLAVCVQCPALNAPARLNSYTGSARPSQ</sequence>
<accession>A0A9P8RWL6</accession>
<dbReference type="Proteomes" id="UP000018208">
    <property type="component" value="Unassembled WGS sequence"/>
</dbReference>
<proteinExistence type="predicted"/>
<dbReference type="KEGG" id="ssao:94300269"/>
<comment type="caution">
    <text evidence="1">The sequence shown here is derived from an EMBL/GenBank/DDBJ whole genome shotgun (WGS) entry which is preliminary data.</text>
</comment>
<dbReference type="RefSeq" id="XP_067762817.1">
    <property type="nucleotide sequence ID" value="XM_067910061.1"/>
</dbReference>
<dbReference type="EMBL" id="AUWU02000006">
    <property type="protein sequence ID" value="KAH0572044.1"/>
    <property type="molecule type" value="Genomic_DNA"/>
</dbReference>
<dbReference type="AlphaFoldDB" id="A0A9P8RWL6"/>
<gene>
    <name evidence="1" type="ORF">SS50377_26246</name>
</gene>
<evidence type="ECO:0000313" key="2">
    <source>
        <dbReference type="Proteomes" id="UP000018208"/>
    </source>
</evidence>
<dbReference type="GeneID" id="94300269"/>
<evidence type="ECO:0000313" key="1">
    <source>
        <dbReference type="EMBL" id="KAH0572044.1"/>
    </source>
</evidence>
<reference evidence="1 2" key="1">
    <citation type="journal article" date="2014" name="PLoS Genet.">
        <title>The Genome of Spironucleus salmonicida Highlights a Fish Pathogen Adapted to Fluctuating Environments.</title>
        <authorList>
            <person name="Xu F."/>
            <person name="Jerlstrom-Hultqvist J."/>
            <person name="Einarsson E."/>
            <person name="Astvaldsson A."/>
            <person name="Svard S.G."/>
            <person name="Andersson J.O."/>
        </authorList>
    </citation>
    <scope>NUCLEOTIDE SEQUENCE [LARGE SCALE GENOMIC DNA]</scope>
    <source>
        <strain evidence="1 2">ATCC 50377</strain>
    </source>
</reference>
<keyword evidence="2" id="KW-1185">Reference proteome</keyword>
<name>A0A9P8RWL6_9EUKA</name>
<organism evidence="1 2">
    <name type="scientific">Spironucleus salmonicida</name>
    <dbReference type="NCBI Taxonomy" id="348837"/>
    <lineage>
        <taxon>Eukaryota</taxon>
        <taxon>Metamonada</taxon>
        <taxon>Diplomonadida</taxon>
        <taxon>Hexamitidae</taxon>
        <taxon>Hexamitinae</taxon>
        <taxon>Spironucleus</taxon>
    </lineage>
</organism>
<protein>
    <submittedName>
        <fullName evidence="1">Uncharacterized protein</fullName>
    </submittedName>
</protein>